<dbReference type="PANTHER" id="PTHR44196:SF2">
    <property type="entry name" value="SHORT-CHAIN DEHYDROGENASE-RELATED"/>
    <property type="match status" value="1"/>
</dbReference>
<keyword evidence="2" id="KW-0560">Oxidoreductase</keyword>
<organism evidence="3 4">
    <name type="scientific">Chryseobacterium culicis</name>
    <dbReference type="NCBI Taxonomy" id="680127"/>
    <lineage>
        <taxon>Bacteria</taxon>
        <taxon>Pseudomonadati</taxon>
        <taxon>Bacteroidota</taxon>
        <taxon>Flavobacteriia</taxon>
        <taxon>Flavobacteriales</taxon>
        <taxon>Weeksellaceae</taxon>
        <taxon>Chryseobacterium group</taxon>
        <taxon>Chryseobacterium</taxon>
    </lineage>
</organism>
<comment type="similarity">
    <text evidence="1">Belongs to the short-chain dehydrogenases/reductases (SDR) family.</text>
</comment>
<dbReference type="PANTHER" id="PTHR44196">
    <property type="entry name" value="DEHYDROGENASE/REDUCTASE SDR FAMILY MEMBER 7B"/>
    <property type="match status" value="1"/>
</dbReference>
<protein>
    <recommendedName>
        <fullName evidence="5">Oxidoreductase</fullName>
    </recommendedName>
</protein>
<dbReference type="PIRSF" id="PIRSF000126">
    <property type="entry name" value="11-beta-HSD1"/>
    <property type="match status" value="1"/>
</dbReference>
<dbReference type="Gene3D" id="3.40.50.720">
    <property type="entry name" value="NAD(P)-binding Rossmann-like Domain"/>
    <property type="match status" value="1"/>
</dbReference>
<dbReference type="InterPro" id="IPR036291">
    <property type="entry name" value="NAD(P)-bd_dom_sf"/>
</dbReference>
<dbReference type="AlphaFoldDB" id="A0A1H6H6V6"/>
<evidence type="ECO:0000256" key="1">
    <source>
        <dbReference type="ARBA" id="ARBA00006484"/>
    </source>
</evidence>
<dbReference type="RefSeq" id="WP_089690316.1">
    <property type="nucleotide sequence ID" value="NZ_FNWQ01000001.1"/>
</dbReference>
<evidence type="ECO:0000313" key="3">
    <source>
        <dbReference type="EMBL" id="SEH29723.1"/>
    </source>
</evidence>
<name>A0A1H6H6V6_CHRCI</name>
<reference evidence="3 4" key="1">
    <citation type="submission" date="2016-10" db="EMBL/GenBank/DDBJ databases">
        <authorList>
            <person name="de Groot N.N."/>
        </authorList>
    </citation>
    <scope>NUCLEOTIDE SEQUENCE [LARGE SCALE GENOMIC DNA]</scope>
    <source>
        <strain evidence="3 4">DSM 23031</strain>
    </source>
</reference>
<dbReference type="PRINTS" id="PR00081">
    <property type="entry name" value="GDHRDH"/>
</dbReference>
<accession>A0A1H6H6V6</accession>
<evidence type="ECO:0000256" key="2">
    <source>
        <dbReference type="ARBA" id="ARBA00023002"/>
    </source>
</evidence>
<evidence type="ECO:0008006" key="5">
    <source>
        <dbReference type="Google" id="ProtNLM"/>
    </source>
</evidence>
<sequence>MERKYQYALITGATSGIGYQLARQFAKNGYDLVIVARSHEELKNKAEEFKNFGINVIAISKNLFLQDEVYSLYSELQLNGISPEILVNDAGQGVYGKFQDTDIHREINIVNLNIISVILLTKLFLKDRLPKGSGKILNLASIASKAPGPWHSVYHGTKAFILSWSEAIREELKDSGISVTALLPGPTDTDFFNKADMNRSKIVEDRENLANPEEVAIDGYNSLMNNEDKVISGLKNKLTVAMANLAADDRAAHRMGEMQKPITESKL</sequence>
<dbReference type="InterPro" id="IPR002347">
    <property type="entry name" value="SDR_fam"/>
</dbReference>
<dbReference type="Pfam" id="PF00106">
    <property type="entry name" value="adh_short"/>
    <property type="match status" value="1"/>
</dbReference>
<dbReference type="SUPFAM" id="SSF51735">
    <property type="entry name" value="NAD(P)-binding Rossmann-fold domains"/>
    <property type="match status" value="1"/>
</dbReference>
<dbReference type="GO" id="GO:0016020">
    <property type="term" value="C:membrane"/>
    <property type="evidence" value="ECO:0007669"/>
    <property type="project" value="TreeGrafter"/>
</dbReference>
<dbReference type="GO" id="GO:0016491">
    <property type="term" value="F:oxidoreductase activity"/>
    <property type="evidence" value="ECO:0007669"/>
    <property type="project" value="UniProtKB-KW"/>
</dbReference>
<dbReference type="OrthoDB" id="9808814at2"/>
<dbReference type="Proteomes" id="UP000198561">
    <property type="component" value="Unassembled WGS sequence"/>
</dbReference>
<dbReference type="STRING" id="680127.SAMN05421593_1158"/>
<dbReference type="EMBL" id="FNWQ01000001">
    <property type="protein sequence ID" value="SEH29723.1"/>
    <property type="molecule type" value="Genomic_DNA"/>
</dbReference>
<dbReference type="CDD" id="cd05233">
    <property type="entry name" value="SDR_c"/>
    <property type="match status" value="1"/>
</dbReference>
<proteinExistence type="inferred from homology"/>
<gene>
    <name evidence="3" type="ORF">SAMN05421593_1158</name>
</gene>
<evidence type="ECO:0000313" key="4">
    <source>
        <dbReference type="Proteomes" id="UP000198561"/>
    </source>
</evidence>